<dbReference type="GO" id="GO:0030897">
    <property type="term" value="C:HOPS complex"/>
    <property type="evidence" value="ECO:0007669"/>
    <property type="project" value="TreeGrafter"/>
</dbReference>
<evidence type="ECO:0000256" key="2">
    <source>
        <dbReference type="ARBA" id="ARBA00022771"/>
    </source>
</evidence>
<keyword evidence="1" id="KW-0479">Metal-binding</keyword>
<feature type="non-terminal residue" evidence="7">
    <location>
        <position position="304"/>
    </location>
</feature>
<dbReference type="Gene3D" id="3.30.40.10">
    <property type="entry name" value="Zinc/RING finger domain, C3HC4 (zinc finger)"/>
    <property type="match status" value="2"/>
</dbReference>
<dbReference type="VEuPathDB" id="FungiDB:RhiirA1_404043"/>
<gene>
    <name evidence="7" type="ORF">RhiirC2_721046</name>
</gene>
<comment type="caution">
    <text evidence="7">The sequence shown here is derived from an EMBL/GenBank/DDBJ whole genome shotgun (WGS) entry which is preliminary data.</text>
</comment>
<keyword evidence="3" id="KW-0862">Zinc</keyword>
<dbReference type="EMBL" id="LLXL01004161">
    <property type="protein sequence ID" value="PKK57709.1"/>
    <property type="molecule type" value="Genomic_DNA"/>
</dbReference>
<dbReference type="AlphaFoldDB" id="A0A2N1M7V8"/>
<reference evidence="7 8" key="1">
    <citation type="submission" date="2016-04" db="EMBL/GenBank/DDBJ databases">
        <title>Genome analyses suggest a sexual origin of heterokaryosis in a supposedly ancient asexual fungus.</title>
        <authorList>
            <person name="Ropars J."/>
            <person name="Sedzielewska K."/>
            <person name="Noel J."/>
            <person name="Charron P."/>
            <person name="Farinelli L."/>
            <person name="Marton T."/>
            <person name="Kruger M."/>
            <person name="Pelin A."/>
            <person name="Brachmann A."/>
            <person name="Corradi N."/>
        </authorList>
    </citation>
    <scope>NUCLEOTIDE SEQUENCE [LARGE SCALE GENOMIC DNA]</scope>
    <source>
        <strain evidence="7 8">C2</strain>
    </source>
</reference>
<feature type="compositionally biased region" description="Basic and acidic residues" evidence="5">
    <location>
        <begin position="223"/>
        <end position="238"/>
    </location>
</feature>
<dbReference type="InterPro" id="IPR001841">
    <property type="entry name" value="Znf_RING"/>
</dbReference>
<dbReference type="GO" id="GO:0048284">
    <property type="term" value="P:organelle fusion"/>
    <property type="evidence" value="ECO:0007669"/>
    <property type="project" value="TreeGrafter"/>
</dbReference>
<feature type="domain" description="RING-type" evidence="6">
    <location>
        <begin position="165"/>
        <end position="204"/>
    </location>
</feature>
<feature type="region of interest" description="Disordered" evidence="5">
    <location>
        <begin position="216"/>
        <end position="250"/>
    </location>
</feature>
<evidence type="ECO:0000313" key="8">
    <source>
        <dbReference type="Proteomes" id="UP000233469"/>
    </source>
</evidence>
<evidence type="ECO:0000256" key="5">
    <source>
        <dbReference type="SAM" id="MobiDB-lite"/>
    </source>
</evidence>
<dbReference type="SMART" id="SM00184">
    <property type="entry name" value="RING"/>
    <property type="match status" value="2"/>
</dbReference>
<dbReference type="Proteomes" id="UP000233469">
    <property type="component" value="Unassembled WGS sequence"/>
</dbReference>
<dbReference type="GO" id="GO:0030674">
    <property type="term" value="F:protein-macromolecule adaptor activity"/>
    <property type="evidence" value="ECO:0007669"/>
    <property type="project" value="TreeGrafter"/>
</dbReference>
<dbReference type="PROSITE" id="PS50089">
    <property type="entry name" value="ZF_RING_2"/>
    <property type="match status" value="2"/>
</dbReference>
<evidence type="ECO:0000256" key="4">
    <source>
        <dbReference type="PROSITE-ProRule" id="PRU00175"/>
    </source>
</evidence>
<dbReference type="Pfam" id="PF13445">
    <property type="entry name" value="zf-RING_UBOX"/>
    <property type="match status" value="1"/>
</dbReference>
<protein>
    <recommendedName>
        <fullName evidence="6">RING-type domain-containing protein</fullName>
    </recommendedName>
</protein>
<evidence type="ECO:0000259" key="6">
    <source>
        <dbReference type="PROSITE" id="PS50089"/>
    </source>
</evidence>
<proteinExistence type="predicted"/>
<evidence type="ECO:0000256" key="1">
    <source>
        <dbReference type="ARBA" id="ARBA00022723"/>
    </source>
</evidence>
<dbReference type="InterPro" id="IPR013083">
    <property type="entry name" value="Znf_RING/FYVE/PHD"/>
</dbReference>
<dbReference type="VEuPathDB" id="FungiDB:RhiirA1_541341"/>
<dbReference type="GO" id="GO:0007033">
    <property type="term" value="P:vacuole organization"/>
    <property type="evidence" value="ECO:0007669"/>
    <property type="project" value="TreeGrafter"/>
</dbReference>
<dbReference type="GO" id="GO:0005768">
    <property type="term" value="C:endosome"/>
    <property type="evidence" value="ECO:0007669"/>
    <property type="project" value="TreeGrafter"/>
</dbReference>
<sequence length="304" mass="33612">MDRTHIVALAKNILRYTSTLATHISIPDVNPCSLCEKEIYSASNPPYKEFTLASCGHIFHQKCLEKYLVNGEARCGKGITRQDYNPTADTTSKQVDEAEVILMNELGILGGEKQSSSKTTVIAKETSDQATSPIEVVSTTPGNSENLDDSISKELSSGQIQRPICEQCSEEISLEFTKPTLFLPCKHVVHYDCIKNSHKMCPTCPSSEAMPEVVSFANTDPSDAQKKRTRESSTEKSSNKKAKKTGGKKVSSMLKKLIEELLTDVVDPGPENLEEEASENETSNFCNYTIRLIALNLKMKMHLK</sequence>
<evidence type="ECO:0000313" key="7">
    <source>
        <dbReference type="EMBL" id="PKK57709.1"/>
    </source>
</evidence>
<keyword evidence="2 4" id="KW-0863">Zinc-finger</keyword>
<reference evidence="7 8" key="2">
    <citation type="submission" date="2017-10" db="EMBL/GenBank/DDBJ databases">
        <title>Extensive intraspecific genome diversity in a model arbuscular mycorrhizal fungus.</title>
        <authorList>
            <person name="Chen E.C.H."/>
            <person name="Morin E."/>
            <person name="Baudet D."/>
            <person name="Noel J."/>
            <person name="Ndikumana S."/>
            <person name="Charron P."/>
            <person name="St-Onge C."/>
            <person name="Giorgi J."/>
            <person name="Grigoriev I.V."/>
            <person name="Roux C."/>
            <person name="Martin F.M."/>
            <person name="Corradi N."/>
        </authorList>
    </citation>
    <scope>NUCLEOTIDE SEQUENCE [LARGE SCALE GENOMIC DNA]</scope>
    <source>
        <strain evidence="7 8">C2</strain>
    </source>
</reference>
<feature type="domain" description="RING-type" evidence="6">
    <location>
        <begin position="32"/>
        <end position="75"/>
    </location>
</feature>
<dbReference type="SUPFAM" id="SSF57850">
    <property type="entry name" value="RING/U-box"/>
    <property type="match status" value="2"/>
</dbReference>
<accession>A0A2N1M7V8</accession>
<dbReference type="CDD" id="cd16448">
    <property type="entry name" value="RING-H2"/>
    <property type="match status" value="1"/>
</dbReference>
<dbReference type="InterPro" id="IPR027370">
    <property type="entry name" value="Znf-RING_euk"/>
</dbReference>
<evidence type="ECO:0000256" key="3">
    <source>
        <dbReference type="ARBA" id="ARBA00022833"/>
    </source>
</evidence>
<feature type="compositionally biased region" description="Polar residues" evidence="5">
    <location>
        <begin position="128"/>
        <end position="145"/>
    </location>
</feature>
<dbReference type="GO" id="GO:0007032">
    <property type="term" value="P:endosome organization"/>
    <property type="evidence" value="ECO:0007669"/>
    <property type="project" value="TreeGrafter"/>
</dbReference>
<feature type="region of interest" description="Disordered" evidence="5">
    <location>
        <begin position="122"/>
        <end position="149"/>
    </location>
</feature>
<organism evidence="7 8">
    <name type="scientific">Rhizophagus irregularis</name>
    <dbReference type="NCBI Taxonomy" id="588596"/>
    <lineage>
        <taxon>Eukaryota</taxon>
        <taxon>Fungi</taxon>
        <taxon>Fungi incertae sedis</taxon>
        <taxon>Mucoromycota</taxon>
        <taxon>Glomeromycotina</taxon>
        <taxon>Glomeromycetes</taxon>
        <taxon>Glomerales</taxon>
        <taxon>Glomeraceae</taxon>
        <taxon>Rhizophagus</taxon>
    </lineage>
</organism>
<dbReference type="VEuPathDB" id="FungiDB:FUN_005781"/>
<dbReference type="VEuPathDB" id="FungiDB:RhiirFUN_009906"/>
<name>A0A2N1M7V8_9GLOM</name>
<dbReference type="GO" id="GO:0006904">
    <property type="term" value="P:vesicle docking involved in exocytosis"/>
    <property type="evidence" value="ECO:0007669"/>
    <property type="project" value="TreeGrafter"/>
</dbReference>
<dbReference type="PANTHER" id="PTHR23323">
    <property type="entry name" value="VACUOLAR PROTEIN SORTING-ASSOCIATED PROTEIN"/>
    <property type="match status" value="1"/>
</dbReference>
<dbReference type="GO" id="GO:0008270">
    <property type="term" value="F:zinc ion binding"/>
    <property type="evidence" value="ECO:0007669"/>
    <property type="project" value="UniProtKB-KW"/>
</dbReference>